<evidence type="ECO:0000256" key="8">
    <source>
        <dbReference type="ARBA" id="ARBA00023157"/>
    </source>
</evidence>
<dbReference type="SMART" id="SM00034">
    <property type="entry name" value="CLECT"/>
    <property type="match status" value="1"/>
</dbReference>
<proteinExistence type="predicted"/>
<dbReference type="PANTHER" id="PTHR46329:SF1">
    <property type="entry name" value="KILLER CELL LECTIN-LIKE RECEPTOR 2"/>
    <property type="match status" value="1"/>
</dbReference>
<dbReference type="InterPro" id="IPR052013">
    <property type="entry name" value="Mouse_KLRs"/>
</dbReference>
<dbReference type="RefSeq" id="XP_006995735.1">
    <property type="nucleotide sequence ID" value="XM_006995673.2"/>
</dbReference>
<evidence type="ECO:0000256" key="12">
    <source>
        <dbReference type="SAM" id="Phobius"/>
    </source>
</evidence>
<keyword evidence="3" id="KW-0430">Lectin</keyword>
<comment type="subcellular location">
    <subcellularLocation>
        <location evidence="1">Membrane</location>
        <topology evidence="1">Single-pass type II membrane protein</topology>
    </subcellularLocation>
</comment>
<dbReference type="OrthoDB" id="2142683at2759"/>
<keyword evidence="15" id="KW-1185">Reference proteome</keyword>
<keyword evidence="2 12" id="KW-0812">Transmembrane</keyword>
<dbReference type="InterPro" id="IPR001304">
    <property type="entry name" value="C-type_lectin-like"/>
</dbReference>
<dbReference type="Ensembl" id="ENSPEMT00000019075.2">
    <property type="protein sequence ID" value="ENSPEMP00000014796.1"/>
    <property type="gene ID" value="ENSPEMG00000014490.2"/>
</dbReference>
<evidence type="ECO:0000256" key="7">
    <source>
        <dbReference type="ARBA" id="ARBA00023136"/>
    </source>
</evidence>
<name>A0A6I9MKF0_PERMB</name>
<evidence type="ECO:0000256" key="2">
    <source>
        <dbReference type="ARBA" id="ARBA00022692"/>
    </source>
</evidence>
<keyword evidence="10" id="KW-0325">Glycoprotein</keyword>
<evidence type="ECO:0000256" key="3">
    <source>
        <dbReference type="ARBA" id="ARBA00022734"/>
    </source>
</evidence>
<dbReference type="GO" id="GO:0007155">
    <property type="term" value="P:cell adhesion"/>
    <property type="evidence" value="ECO:0007669"/>
    <property type="project" value="UniProtKB-KW"/>
</dbReference>
<feature type="domain" description="C-type lectin" evidence="13">
    <location>
        <begin position="152"/>
        <end position="260"/>
    </location>
</feature>
<dbReference type="AlphaFoldDB" id="A0A6I9MKF0"/>
<dbReference type="SUPFAM" id="SSF56436">
    <property type="entry name" value="C-type lectin-like"/>
    <property type="match status" value="1"/>
</dbReference>
<keyword evidence="6 12" id="KW-1133">Transmembrane helix</keyword>
<feature type="transmembrane region" description="Helical" evidence="12">
    <location>
        <begin position="46"/>
        <end position="69"/>
    </location>
</feature>
<dbReference type="Pfam" id="PF00059">
    <property type="entry name" value="Lectin_C"/>
    <property type="match status" value="1"/>
</dbReference>
<keyword evidence="8" id="KW-1015">Disulfide bond</keyword>
<dbReference type="FunFam" id="3.10.100.10:FF:000053">
    <property type="entry name" value="Killer cell lectin-like receptor 3"/>
    <property type="match status" value="1"/>
</dbReference>
<evidence type="ECO:0000256" key="5">
    <source>
        <dbReference type="ARBA" id="ARBA00022968"/>
    </source>
</evidence>
<reference evidence="14" key="3">
    <citation type="submission" date="2025-09" db="UniProtKB">
        <authorList>
            <consortium name="Ensembl"/>
        </authorList>
    </citation>
    <scope>IDENTIFICATION</scope>
</reference>
<evidence type="ECO:0000313" key="14">
    <source>
        <dbReference type="Ensembl" id="ENSPEMP00000014796.1"/>
    </source>
</evidence>
<keyword evidence="4" id="KW-0130">Cell adhesion</keyword>
<dbReference type="InterPro" id="IPR013600">
    <property type="entry name" value="Ly49_N"/>
</dbReference>
<dbReference type="CDD" id="cd03593">
    <property type="entry name" value="CLECT_NK_receptors_like"/>
    <property type="match status" value="1"/>
</dbReference>
<evidence type="ECO:0000256" key="6">
    <source>
        <dbReference type="ARBA" id="ARBA00022989"/>
    </source>
</evidence>
<dbReference type="GeneTree" id="ENSGT00390000008117"/>
<dbReference type="InterPro" id="IPR016186">
    <property type="entry name" value="C-type_lectin-like/link_sf"/>
</dbReference>
<evidence type="ECO:0000256" key="4">
    <source>
        <dbReference type="ARBA" id="ARBA00022889"/>
    </source>
</evidence>
<keyword evidence="9" id="KW-0675">Receptor</keyword>
<reference evidence="14 15" key="1">
    <citation type="submission" date="2018-10" db="EMBL/GenBank/DDBJ databases">
        <title>Improved assembly of the deer mouse Peromyscus maniculatus genome.</title>
        <authorList>
            <person name="Lassance J.-M."/>
            <person name="Hoekstra H.E."/>
        </authorList>
    </citation>
    <scope>NUCLEOTIDE SEQUENCE [LARGE SCALE GENOMIC DNA]</scope>
</reference>
<evidence type="ECO:0000256" key="11">
    <source>
        <dbReference type="SAM" id="Coils"/>
    </source>
</evidence>
<evidence type="ECO:0000313" key="15">
    <source>
        <dbReference type="Proteomes" id="UP000694547"/>
    </source>
</evidence>
<gene>
    <name evidence="14" type="primary">LOC102920083</name>
</gene>
<dbReference type="PANTHER" id="PTHR46329">
    <property type="entry name" value="KILLER CELL LECTIN-LIKE RECEPTOR 2"/>
    <property type="match status" value="1"/>
</dbReference>
<dbReference type="InterPro" id="IPR016187">
    <property type="entry name" value="CTDL_fold"/>
</dbReference>
<keyword evidence="7 12" id="KW-0472">Membrane</keyword>
<dbReference type="InterPro" id="IPR033992">
    <property type="entry name" value="NKR-like_CTLD"/>
</dbReference>
<keyword evidence="11" id="KW-0175">Coiled coil</keyword>
<dbReference type="PROSITE" id="PS50041">
    <property type="entry name" value="C_TYPE_LECTIN_2"/>
    <property type="match status" value="1"/>
</dbReference>
<dbReference type="Gene3D" id="3.10.100.10">
    <property type="entry name" value="Mannose-Binding Protein A, subunit A"/>
    <property type="match status" value="1"/>
</dbReference>
<dbReference type="Pfam" id="PF08391">
    <property type="entry name" value="Ly49"/>
    <property type="match status" value="1"/>
</dbReference>
<accession>A0A6I9MKF0</accession>
<dbReference type="Proteomes" id="UP000694547">
    <property type="component" value="Chromosome 3"/>
</dbReference>
<reference evidence="14" key="2">
    <citation type="submission" date="2025-08" db="UniProtKB">
        <authorList>
            <consortium name="Ensembl"/>
        </authorList>
    </citation>
    <scope>IDENTIFICATION</scope>
</reference>
<dbReference type="GO" id="GO:0030246">
    <property type="term" value="F:carbohydrate binding"/>
    <property type="evidence" value="ECO:0007669"/>
    <property type="project" value="UniProtKB-KW"/>
</dbReference>
<evidence type="ECO:0000256" key="10">
    <source>
        <dbReference type="ARBA" id="ARBA00023180"/>
    </source>
</evidence>
<evidence type="ECO:0000259" key="13">
    <source>
        <dbReference type="PROSITE" id="PS50041"/>
    </source>
</evidence>
<evidence type="ECO:0000256" key="1">
    <source>
        <dbReference type="ARBA" id="ARBA00004606"/>
    </source>
</evidence>
<sequence length="268" mass="31297">MGDDEVTYTTVKFHKSSDLQNRGRADEKQGPREAGRRECLVPWHLIAIPLGVLCSILLVTVAVLVTNIFQYSQEKNELQRSLNNLHQEKSTMQNDSYLKKEMFQNKSIECDALKDHLSSLNRTLNRCYQETKVVLDYKQHRGTSVEGHWFCYGIKCYYFIINKKIWIGCKQTCCDHSLSLLKIDDENELKFLQLQMNTNNYWIGLKYDETKGKWLWIGDGPFKHELNITVPNPKTGKCAFLSRTRLDNDNCFKSYSCICEKRLDKFPD</sequence>
<organism evidence="14 15">
    <name type="scientific">Peromyscus maniculatus bairdii</name>
    <name type="common">Prairie deer mouse</name>
    <dbReference type="NCBI Taxonomy" id="230844"/>
    <lineage>
        <taxon>Eukaryota</taxon>
        <taxon>Metazoa</taxon>
        <taxon>Chordata</taxon>
        <taxon>Craniata</taxon>
        <taxon>Vertebrata</taxon>
        <taxon>Euteleostomi</taxon>
        <taxon>Mammalia</taxon>
        <taxon>Eutheria</taxon>
        <taxon>Euarchontoglires</taxon>
        <taxon>Glires</taxon>
        <taxon>Rodentia</taxon>
        <taxon>Myomorpha</taxon>
        <taxon>Muroidea</taxon>
        <taxon>Cricetidae</taxon>
        <taxon>Neotominae</taxon>
        <taxon>Peromyscus</taxon>
    </lineage>
</organism>
<evidence type="ECO:0000256" key="9">
    <source>
        <dbReference type="ARBA" id="ARBA00023170"/>
    </source>
</evidence>
<keyword evidence="5" id="KW-0735">Signal-anchor</keyword>
<dbReference type="GO" id="GO:0005886">
    <property type="term" value="C:plasma membrane"/>
    <property type="evidence" value="ECO:0007669"/>
    <property type="project" value="UniProtKB-ARBA"/>
</dbReference>
<feature type="coiled-coil region" evidence="11">
    <location>
        <begin position="68"/>
        <end position="95"/>
    </location>
</feature>
<protein>
    <submittedName>
        <fullName evidence="14">Killer cell lectin-like receptor 5</fullName>
    </submittedName>
</protein>